<sequence>MFGLTPIAWAVMALAGFGIGGVMYALMLPSLQAEKNRKRRMSKVKSVKTDSASKRAEVDRANEGQKRRKQITESLNELDERNKAREKNTTKPNLKTQILQAGLKLELRMFYIYSAVVGGGAALTALIFGVPPIYCIGIAFAAGLGLPRWVISYLRKRRIKNFLAEFPNSIDIIVRAIKSGLPLNDGLRLIATEAREPVQTEFRRIIESQQLGMSVPEACLRMYQTMPCPEANFFAIVIQIQSQAGGNLSEALGNLSAVLRSRAQMKAKVAAMSMEAKASAAIIAALPPIVMVLVHFSSPEYIALLFTTNTGYMILGVSAVWMSIGVFVMRQMINFEV</sequence>
<evidence type="ECO:0000259" key="8">
    <source>
        <dbReference type="Pfam" id="PF00482"/>
    </source>
</evidence>
<evidence type="ECO:0000256" key="5">
    <source>
        <dbReference type="ARBA" id="ARBA00023136"/>
    </source>
</evidence>
<feature type="compositionally biased region" description="Basic residues" evidence="6">
    <location>
        <begin position="37"/>
        <end position="46"/>
    </location>
</feature>
<feature type="transmembrane region" description="Helical" evidence="7">
    <location>
        <begin position="278"/>
        <end position="298"/>
    </location>
</feature>
<feature type="domain" description="Type II secretion system protein GspF" evidence="8">
    <location>
        <begin position="173"/>
        <end position="294"/>
    </location>
</feature>
<keyword evidence="2" id="KW-1003">Cell membrane</keyword>
<dbReference type="RefSeq" id="WP_053998530.1">
    <property type="nucleotide sequence ID" value="NZ_JXMU01000007.1"/>
</dbReference>
<accession>A0A0N0E8A0</accession>
<dbReference type="PANTHER" id="PTHR35007">
    <property type="entry name" value="INTEGRAL MEMBRANE PROTEIN-RELATED"/>
    <property type="match status" value="1"/>
</dbReference>
<feature type="transmembrane region" description="Helical" evidence="7">
    <location>
        <begin position="136"/>
        <end position="154"/>
    </location>
</feature>
<proteinExistence type="predicted"/>
<evidence type="ECO:0000256" key="4">
    <source>
        <dbReference type="ARBA" id="ARBA00022989"/>
    </source>
</evidence>
<organism evidence="9 10">
    <name type="scientific">Ahrensia marina</name>
    <dbReference type="NCBI Taxonomy" id="1514904"/>
    <lineage>
        <taxon>Bacteria</taxon>
        <taxon>Pseudomonadati</taxon>
        <taxon>Pseudomonadota</taxon>
        <taxon>Alphaproteobacteria</taxon>
        <taxon>Hyphomicrobiales</taxon>
        <taxon>Ahrensiaceae</taxon>
        <taxon>Ahrensia</taxon>
    </lineage>
</organism>
<dbReference type="GO" id="GO:0005886">
    <property type="term" value="C:plasma membrane"/>
    <property type="evidence" value="ECO:0007669"/>
    <property type="project" value="UniProtKB-SubCell"/>
</dbReference>
<evidence type="ECO:0000256" key="7">
    <source>
        <dbReference type="SAM" id="Phobius"/>
    </source>
</evidence>
<dbReference type="InterPro" id="IPR042094">
    <property type="entry name" value="T2SS_GspF_sf"/>
</dbReference>
<dbReference type="Gene3D" id="1.20.81.30">
    <property type="entry name" value="Type II secretion system (T2SS), domain F"/>
    <property type="match status" value="1"/>
</dbReference>
<keyword evidence="5 7" id="KW-0472">Membrane</keyword>
<protein>
    <submittedName>
        <fullName evidence="9">Pilus assembly protein</fullName>
    </submittedName>
</protein>
<comment type="caution">
    <text evidence="9">The sequence shown here is derived from an EMBL/GenBank/DDBJ whole genome shotgun (WGS) entry which is preliminary data.</text>
</comment>
<name>A0A0N0E8A0_9HYPH</name>
<gene>
    <name evidence="9" type="ORF">SU32_06370</name>
</gene>
<dbReference type="PATRIC" id="fig|1514904.3.peg.3307"/>
<dbReference type="Pfam" id="PF00482">
    <property type="entry name" value="T2SSF"/>
    <property type="match status" value="1"/>
</dbReference>
<feature type="transmembrane region" description="Helical" evidence="7">
    <location>
        <begin position="110"/>
        <end position="130"/>
    </location>
</feature>
<feature type="region of interest" description="Disordered" evidence="6">
    <location>
        <begin position="37"/>
        <end position="67"/>
    </location>
</feature>
<feature type="transmembrane region" description="Helical" evidence="7">
    <location>
        <begin position="6"/>
        <end position="31"/>
    </location>
</feature>
<keyword evidence="4 7" id="KW-1133">Transmembrane helix</keyword>
<dbReference type="PANTHER" id="PTHR35007:SF1">
    <property type="entry name" value="PILUS ASSEMBLY PROTEIN"/>
    <property type="match status" value="1"/>
</dbReference>
<comment type="subcellular location">
    <subcellularLocation>
        <location evidence="1">Cell membrane</location>
        <topology evidence="1">Multi-pass membrane protein</topology>
    </subcellularLocation>
</comment>
<evidence type="ECO:0000313" key="9">
    <source>
        <dbReference type="EMBL" id="KPB02002.1"/>
    </source>
</evidence>
<dbReference type="EMBL" id="JXMU01000007">
    <property type="protein sequence ID" value="KPB02002.1"/>
    <property type="molecule type" value="Genomic_DNA"/>
</dbReference>
<evidence type="ECO:0000256" key="3">
    <source>
        <dbReference type="ARBA" id="ARBA00022692"/>
    </source>
</evidence>
<feature type="compositionally biased region" description="Basic and acidic residues" evidence="6">
    <location>
        <begin position="47"/>
        <end position="65"/>
    </location>
</feature>
<dbReference type="InterPro" id="IPR018076">
    <property type="entry name" value="T2SS_GspF_dom"/>
</dbReference>
<dbReference type="AlphaFoldDB" id="A0A0N0E8A0"/>
<evidence type="ECO:0000256" key="6">
    <source>
        <dbReference type="SAM" id="MobiDB-lite"/>
    </source>
</evidence>
<keyword evidence="3 7" id="KW-0812">Transmembrane</keyword>
<evidence type="ECO:0000256" key="1">
    <source>
        <dbReference type="ARBA" id="ARBA00004651"/>
    </source>
</evidence>
<feature type="transmembrane region" description="Helical" evidence="7">
    <location>
        <begin position="310"/>
        <end position="329"/>
    </location>
</feature>
<dbReference type="Proteomes" id="UP000038011">
    <property type="component" value="Unassembled WGS sequence"/>
</dbReference>
<evidence type="ECO:0000256" key="2">
    <source>
        <dbReference type="ARBA" id="ARBA00022475"/>
    </source>
</evidence>
<keyword evidence="10" id="KW-1185">Reference proteome</keyword>
<reference evidence="9 10" key="1">
    <citation type="submission" date="2015-01" db="EMBL/GenBank/DDBJ databases">
        <title>Ahrensia donghaiensis sp. nov., a novel dimethylsulphoniopropionate-cleavage bacterium isolated from seawater and emended descriptions of the genus Ahrensia and Ahrensia kielensis.</title>
        <authorList>
            <person name="Liu J."/>
        </authorList>
    </citation>
    <scope>NUCLEOTIDE SEQUENCE [LARGE SCALE GENOMIC DNA]</scope>
    <source>
        <strain evidence="9 10">LZD062</strain>
    </source>
</reference>
<dbReference type="STRING" id="1514904.SU32_06370"/>
<evidence type="ECO:0000313" key="10">
    <source>
        <dbReference type="Proteomes" id="UP000038011"/>
    </source>
</evidence>